<protein>
    <recommendedName>
        <fullName evidence="1">Response regulatory domain-containing protein</fullName>
    </recommendedName>
</protein>
<name>A0A645JIF9_9ZZZZ</name>
<dbReference type="InterPro" id="IPR001789">
    <property type="entry name" value="Sig_transdc_resp-reg_receiver"/>
</dbReference>
<evidence type="ECO:0000313" key="2">
    <source>
        <dbReference type="EMBL" id="MPN62900.1"/>
    </source>
</evidence>
<dbReference type="InterPro" id="IPR011006">
    <property type="entry name" value="CheY-like_superfamily"/>
</dbReference>
<proteinExistence type="predicted"/>
<dbReference type="PROSITE" id="PS50110">
    <property type="entry name" value="RESPONSE_REGULATORY"/>
    <property type="match status" value="1"/>
</dbReference>
<dbReference type="AlphaFoldDB" id="A0A645JIF9"/>
<accession>A0A645JIF9</accession>
<organism evidence="2">
    <name type="scientific">bioreactor metagenome</name>
    <dbReference type="NCBI Taxonomy" id="1076179"/>
    <lineage>
        <taxon>unclassified sequences</taxon>
        <taxon>metagenomes</taxon>
        <taxon>ecological metagenomes</taxon>
    </lineage>
</organism>
<evidence type="ECO:0000259" key="1">
    <source>
        <dbReference type="PROSITE" id="PS50110"/>
    </source>
</evidence>
<dbReference type="GO" id="GO:0000160">
    <property type="term" value="P:phosphorelay signal transduction system"/>
    <property type="evidence" value="ECO:0007669"/>
    <property type="project" value="InterPro"/>
</dbReference>
<reference evidence="2" key="1">
    <citation type="submission" date="2019-08" db="EMBL/GenBank/DDBJ databases">
        <authorList>
            <person name="Kucharzyk K."/>
            <person name="Murdoch R.W."/>
            <person name="Higgins S."/>
            <person name="Loffler F."/>
        </authorList>
    </citation>
    <scope>NUCLEOTIDE SEQUENCE</scope>
</reference>
<feature type="domain" description="Response regulatory" evidence="1">
    <location>
        <begin position="1"/>
        <end position="40"/>
    </location>
</feature>
<gene>
    <name evidence="2" type="ORF">SDC9_210653</name>
</gene>
<dbReference type="SUPFAM" id="SSF52172">
    <property type="entry name" value="CheY-like"/>
    <property type="match status" value="1"/>
</dbReference>
<sequence>MVSAMGQEALVRDAILSGAKSFVVKPYKEDHIVQTLQSIAAE</sequence>
<dbReference type="EMBL" id="VSSQ01141579">
    <property type="protein sequence ID" value="MPN62900.1"/>
    <property type="molecule type" value="Genomic_DNA"/>
</dbReference>
<comment type="caution">
    <text evidence="2">The sequence shown here is derived from an EMBL/GenBank/DDBJ whole genome shotgun (WGS) entry which is preliminary data.</text>
</comment>